<protein>
    <submittedName>
        <fullName evidence="2">Uncharacterized protein</fullName>
    </submittedName>
</protein>
<keyword evidence="3" id="KW-1185">Reference proteome</keyword>
<evidence type="ECO:0000313" key="2">
    <source>
        <dbReference type="EMBL" id="KAJ7725152.1"/>
    </source>
</evidence>
<organism evidence="2 3">
    <name type="scientific">Mycena maculata</name>
    <dbReference type="NCBI Taxonomy" id="230809"/>
    <lineage>
        <taxon>Eukaryota</taxon>
        <taxon>Fungi</taxon>
        <taxon>Dikarya</taxon>
        <taxon>Basidiomycota</taxon>
        <taxon>Agaricomycotina</taxon>
        <taxon>Agaricomycetes</taxon>
        <taxon>Agaricomycetidae</taxon>
        <taxon>Agaricales</taxon>
        <taxon>Marasmiineae</taxon>
        <taxon>Mycenaceae</taxon>
        <taxon>Mycena</taxon>
    </lineage>
</organism>
<evidence type="ECO:0000256" key="1">
    <source>
        <dbReference type="SAM" id="MobiDB-lite"/>
    </source>
</evidence>
<accession>A0AAD7HQM0</accession>
<reference evidence="2" key="1">
    <citation type="submission" date="2023-03" db="EMBL/GenBank/DDBJ databases">
        <title>Massive genome expansion in bonnet fungi (Mycena s.s.) driven by repeated elements and novel gene families across ecological guilds.</title>
        <authorList>
            <consortium name="Lawrence Berkeley National Laboratory"/>
            <person name="Harder C.B."/>
            <person name="Miyauchi S."/>
            <person name="Viragh M."/>
            <person name="Kuo A."/>
            <person name="Thoen E."/>
            <person name="Andreopoulos B."/>
            <person name="Lu D."/>
            <person name="Skrede I."/>
            <person name="Drula E."/>
            <person name="Henrissat B."/>
            <person name="Morin E."/>
            <person name="Kohler A."/>
            <person name="Barry K."/>
            <person name="LaButti K."/>
            <person name="Morin E."/>
            <person name="Salamov A."/>
            <person name="Lipzen A."/>
            <person name="Mereny Z."/>
            <person name="Hegedus B."/>
            <person name="Baldrian P."/>
            <person name="Stursova M."/>
            <person name="Weitz H."/>
            <person name="Taylor A."/>
            <person name="Grigoriev I.V."/>
            <person name="Nagy L.G."/>
            <person name="Martin F."/>
            <person name="Kauserud H."/>
        </authorList>
    </citation>
    <scope>NUCLEOTIDE SEQUENCE</scope>
    <source>
        <strain evidence="2">CBHHK188m</strain>
    </source>
</reference>
<dbReference type="AlphaFoldDB" id="A0AAD7HQM0"/>
<feature type="compositionally biased region" description="Polar residues" evidence="1">
    <location>
        <begin position="113"/>
        <end position="129"/>
    </location>
</feature>
<gene>
    <name evidence="2" type="ORF">DFH07DRAFT_783102</name>
</gene>
<feature type="region of interest" description="Disordered" evidence="1">
    <location>
        <begin position="97"/>
        <end position="137"/>
    </location>
</feature>
<evidence type="ECO:0000313" key="3">
    <source>
        <dbReference type="Proteomes" id="UP001215280"/>
    </source>
</evidence>
<name>A0AAD7HQM0_9AGAR</name>
<dbReference type="Proteomes" id="UP001215280">
    <property type="component" value="Unassembled WGS sequence"/>
</dbReference>
<proteinExistence type="predicted"/>
<comment type="caution">
    <text evidence="2">The sequence shown here is derived from an EMBL/GenBank/DDBJ whole genome shotgun (WGS) entry which is preliminary data.</text>
</comment>
<sequence>MYIHSKPAHTLPIDSSPNILKTSACYYTSSQLQIHQNHTEGRGFTAKSNCILFARLEPPFNGYSELLHRGEFRFEVGPNPSSARSSCDSAELTLKKTHSARVHGAIDPPQQMRPKTSLRQTGTGGTSSPERGRRAGSRPRLEWEALALYLRKTGACLYFWWVVGEFGPSGEAKDGKTGAGALPALVQQTGKPGAREEGCRHRSESRLAAHAELAADSRQRGGPVSALAEVGWGAEEAAEDVDRRLQQGKNTLNCSALRGFAAMEKAFARSWRFFTRLLRSWPPPSGMRRPSGTHHARWICDREVHAAWGATSAEGEGGHSVVAIMSARENREREWAHLNHSLAG</sequence>
<dbReference type="EMBL" id="JARJLG010000231">
    <property type="protein sequence ID" value="KAJ7725152.1"/>
    <property type="molecule type" value="Genomic_DNA"/>
</dbReference>